<feature type="region of interest" description="Disordered" evidence="2">
    <location>
        <begin position="1"/>
        <end position="21"/>
    </location>
</feature>
<evidence type="ECO:0000256" key="2">
    <source>
        <dbReference type="SAM" id="MobiDB-lite"/>
    </source>
</evidence>
<feature type="compositionally biased region" description="Polar residues" evidence="2">
    <location>
        <begin position="1"/>
        <end position="13"/>
    </location>
</feature>
<feature type="region of interest" description="Disordered" evidence="2">
    <location>
        <begin position="135"/>
        <end position="155"/>
    </location>
</feature>
<feature type="compositionally biased region" description="Acidic residues" evidence="2">
    <location>
        <begin position="484"/>
        <end position="494"/>
    </location>
</feature>
<sequence>MPDSSQATPTPRSTAEPRELKAVKDRQCPFCGQAFTSSSLGRHLDLYIREKNPKAEDGKHIAEEIRKIRGRITRRNAKPFLKKGSETPGSSKTQSLAGEMSPAVVHSPMDEGDSSLVSAKVRSRNPLAKVPWQLATTPNANGHPSGHPSGHPPRALAVQTPDVRRDASRNLQKAELDHRHKAADDSDTARATELALRELLKSVREANAKASGIGLYDFDPYTRSFPSLCLHILQAPSTLFSPTPFPTAESWSITPPGQKQFEALNRQVRERLLAYQRQRQINQLYPSNHTSPDDTAPSPLPTPPLFDPDPQKLFGHLADAYSHWTSLTDQQRQETWQLEMLRSYARASDGRREAEANLRNARREIEHLKAACLPSGAQGQASVYFTIAPDTTKELGKHGMDFRNWDYERLVDKWKAIVRESKPSSNGMAAQKPLPNPSTRNSSLNSLPGRTFTPVHSTGEDVKAPLAYSAPGTTNGAEPGSDQIDAEGEDDDDVHGVDIDAEAASDEGSMHHHYDGLPIQPTPIHPSQMSQMQTFPTHVHVQAQAQAQAHAQAQAQAHAQAQAQAQAHAQAQAQAWARQQMNQSRNAHHHSHQRQQLSPHPNSMGSAVNSRRSSVVLMDTHGMNGSMLPMEGIESHRDQFLRLGLGLNDNFVSANGDGV</sequence>
<feature type="compositionally biased region" description="Polar residues" evidence="2">
    <location>
        <begin position="437"/>
        <end position="448"/>
    </location>
</feature>
<dbReference type="OrthoDB" id="3905365at2759"/>
<name>A0A6A5W080_9PLEO</name>
<feature type="compositionally biased region" description="Low complexity" evidence="2">
    <location>
        <begin position="542"/>
        <end position="580"/>
    </location>
</feature>
<protein>
    <submittedName>
        <fullName evidence="3">Uncharacterized protein</fullName>
    </submittedName>
</protein>
<evidence type="ECO:0000256" key="1">
    <source>
        <dbReference type="SAM" id="Coils"/>
    </source>
</evidence>
<feature type="compositionally biased region" description="Polar residues" evidence="2">
    <location>
        <begin position="525"/>
        <end position="536"/>
    </location>
</feature>
<feature type="region of interest" description="Disordered" evidence="2">
    <location>
        <begin position="76"/>
        <end position="113"/>
    </location>
</feature>
<organism evidence="3 4">
    <name type="scientific">Amniculicola lignicola CBS 123094</name>
    <dbReference type="NCBI Taxonomy" id="1392246"/>
    <lineage>
        <taxon>Eukaryota</taxon>
        <taxon>Fungi</taxon>
        <taxon>Dikarya</taxon>
        <taxon>Ascomycota</taxon>
        <taxon>Pezizomycotina</taxon>
        <taxon>Dothideomycetes</taxon>
        <taxon>Pleosporomycetidae</taxon>
        <taxon>Pleosporales</taxon>
        <taxon>Amniculicolaceae</taxon>
        <taxon>Amniculicola</taxon>
    </lineage>
</organism>
<evidence type="ECO:0000313" key="3">
    <source>
        <dbReference type="EMBL" id="KAF1995342.1"/>
    </source>
</evidence>
<feature type="region of interest" description="Disordered" evidence="2">
    <location>
        <begin position="283"/>
        <end position="304"/>
    </location>
</feature>
<dbReference type="Proteomes" id="UP000799779">
    <property type="component" value="Unassembled WGS sequence"/>
</dbReference>
<feature type="compositionally biased region" description="Polar residues" evidence="2">
    <location>
        <begin position="594"/>
        <end position="610"/>
    </location>
</feature>
<feature type="region of interest" description="Disordered" evidence="2">
    <location>
        <begin position="421"/>
        <end position="494"/>
    </location>
</feature>
<dbReference type="AlphaFoldDB" id="A0A6A5W080"/>
<proteinExistence type="predicted"/>
<keyword evidence="4" id="KW-1185">Reference proteome</keyword>
<keyword evidence="1" id="KW-0175">Coiled coil</keyword>
<dbReference type="EMBL" id="ML977640">
    <property type="protein sequence ID" value="KAF1995342.1"/>
    <property type="molecule type" value="Genomic_DNA"/>
</dbReference>
<gene>
    <name evidence="3" type="ORF">P154DRAFT_548536</name>
</gene>
<feature type="region of interest" description="Disordered" evidence="2">
    <location>
        <begin position="507"/>
        <end position="610"/>
    </location>
</feature>
<accession>A0A6A5W080</accession>
<evidence type="ECO:0000313" key="4">
    <source>
        <dbReference type="Proteomes" id="UP000799779"/>
    </source>
</evidence>
<reference evidence="3" key="1">
    <citation type="journal article" date="2020" name="Stud. Mycol.">
        <title>101 Dothideomycetes genomes: a test case for predicting lifestyles and emergence of pathogens.</title>
        <authorList>
            <person name="Haridas S."/>
            <person name="Albert R."/>
            <person name="Binder M."/>
            <person name="Bloem J."/>
            <person name="Labutti K."/>
            <person name="Salamov A."/>
            <person name="Andreopoulos B."/>
            <person name="Baker S."/>
            <person name="Barry K."/>
            <person name="Bills G."/>
            <person name="Bluhm B."/>
            <person name="Cannon C."/>
            <person name="Castanera R."/>
            <person name="Culley D."/>
            <person name="Daum C."/>
            <person name="Ezra D."/>
            <person name="Gonzalez J."/>
            <person name="Henrissat B."/>
            <person name="Kuo A."/>
            <person name="Liang C."/>
            <person name="Lipzen A."/>
            <person name="Lutzoni F."/>
            <person name="Magnuson J."/>
            <person name="Mondo S."/>
            <person name="Nolan M."/>
            <person name="Ohm R."/>
            <person name="Pangilinan J."/>
            <person name="Park H.-J."/>
            <person name="Ramirez L."/>
            <person name="Alfaro M."/>
            <person name="Sun H."/>
            <person name="Tritt A."/>
            <person name="Yoshinaga Y."/>
            <person name="Zwiers L.-H."/>
            <person name="Turgeon B."/>
            <person name="Goodwin S."/>
            <person name="Spatafora J."/>
            <person name="Crous P."/>
            <person name="Grigoriev I."/>
        </authorList>
    </citation>
    <scope>NUCLEOTIDE SEQUENCE</scope>
    <source>
        <strain evidence="3">CBS 123094</strain>
    </source>
</reference>
<feature type="compositionally biased region" description="Low complexity" evidence="2">
    <location>
        <begin position="142"/>
        <end position="153"/>
    </location>
</feature>
<feature type="compositionally biased region" description="Polar residues" evidence="2">
    <location>
        <begin position="87"/>
        <end position="96"/>
    </location>
</feature>
<feature type="coiled-coil region" evidence="1">
    <location>
        <begin position="344"/>
        <end position="371"/>
    </location>
</feature>